<keyword evidence="1" id="KW-0645">Protease</keyword>
<evidence type="ECO:0000256" key="1">
    <source>
        <dbReference type="ARBA" id="ARBA00022750"/>
    </source>
</evidence>
<feature type="compositionally biased region" description="Basic and acidic residues" evidence="3">
    <location>
        <begin position="1072"/>
        <end position="1082"/>
    </location>
</feature>
<dbReference type="GO" id="GO:0015074">
    <property type="term" value="P:DNA integration"/>
    <property type="evidence" value="ECO:0007669"/>
    <property type="project" value="InterPro"/>
</dbReference>
<feature type="region of interest" description="Disordered" evidence="3">
    <location>
        <begin position="891"/>
        <end position="954"/>
    </location>
</feature>
<dbReference type="SUPFAM" id="SSF56672">
    <property type="entry name" value="DNA/RNA polymerases"/>
    <property type="match status" value="1"/>
</dbReference>
<dbReference type="STRING" id="1810919.A0A3D8SJT0"/>
<dbReference type="GO" id="GO:0004190">
    <property type="term" value="F:aspartic-type endopeptidase activity"/>
    <property type="evidence" value="ECO:0007669"/>
    <property type="project" value="UniProtKB-KW"/>
</dbReference>
<dbReference type="EMBL" id="PVWQ01000003">
    <property type="protein sequence ID" value="RDW86563.1"/>
    <property type="molecule type" value="Genomic_DNA"/>
</dbReference>
<keyword evidence="2" id="KW-0694">RNA-binding</keyword>
<dbReference type="InterPro" id="IPR012337">
    <property type="entry name" value="RNaseH-like_sf"/>
</dbReference>
<keyword evidence="6" id="KW-1185">Reference proteome</keyword>
<keyword evidence="1" id="KW-0064">Aspartyl protease</keyword>
<name>A0A3D8SJT0_9EURO</name>
<proteinExistence type="predicted"/>
<dbReference type="GO" id="GO:0005634">
    <property type="term" value="C:nucleus"/>
    <property type="evidence" value="ECO:0007669"/>
    <property type="project" value="UniProtKB-ARBA"/>
</dbReference>
<feature type="compositionally biased region" description="Acidic residues" evidence="3">
    <location>
        <begin position="1011"/>
        <end position="1021"/>
    </location>
</feature>
<dbReference type="InterPro" id="IPR013103">
    <property type="entry name" value="RVT_2"/>
</dbReference>
<evidence type="ECO:0000256" key="2">
    <source>
        <dbReference type="ARBA" id="ARBA00022884"/>
    </source>
</evidence>
<feature type="region of interest" description="Disordered" evidence="3">
    <location>
        <begin position="989"/>
        <end position="1089"/>
    </location>
</feature>
<dbReference type="PROSITE" id="PS50994">
    <property type="entry name" value="INTEGRASE"/>
    <property type="match status" value="1"/>
</dbReference>
<dbReference type="Pfam" id="PF22936">
    <property type="entry name" value="Pol_BBD"/>
    <property type="match status" value="1"/>
</dbReference>
<dbReference type="PANTHER" id="PTHR11439:SF438">
    <property type="entry name" value="REVERSE TRANSCRIPTASE TY1_COPIA-TYPE DOMAIN-CONTAINING PROTEIN"/>
    <property type="match status" value="1"/>
</dbReference>
<dbReference type="CDD" id="cd09272">
    <property type="entry name" value="RNase_HI_RT_Ty1"/>
    <property type="match status" value="1"/>
</dbReference>
<gene>
    <name evidence="5" type="ORF">DSM5745_03205</name>
</gene>
<evidence type="ECO:0000313" key="6">
    <source>
        <dbReference type="Proteomes" id="UP000256690"/>
    </source>
</evidence>
<dbReference type="RefSeq" id="XP_026606087.1">
    <property type="nucleotide sequence ID" value="XM_026745221.1"/>
</dbReference>
<dbReference type="Gene3D" id="3.30.420.10">
    <property type="entry name" value="Ribonuclease H-like superfamily/Ribonuclease H"/>
    <property type="match status" value="1"/>
</dbReference>
<dbReference type="InterPro" id="IPR036397">
    <property type="entry name" value="RNaseH_sf"/>
</dbReference>
<reference evidence="5 6" key="1">
    <citation type="journal article" date="2018" name="IMA Fungus">
        <title>IMA Genome-F 9: Draft genome sequence of Annulohypoxylon stygium, Aspergillus mulundensis, Berkeleyomyces basicola (syn. Thielaviopsis basicola), Ceratocystis smalleyi, two Cercospora beticola strains, Coleophoma cylindrospora, Fusarium fracticaudum, Phialophora cf. hyalina, and Morchella septimelata.</title>
        <authorList>
            <person name="Wingfield B.D."/>
            <person name="Bills G.F."/>
            <person name="Dong Y."/>
            <person name="Huang W."/>
            <person name="Nel W.J."/>
            <person name="Swalarsk-Parry B.S."/>
            <person name="Vaghefi N."/>
            <person name="Wilken P.M."/>
            <person name="An Z."/>
            <person name="de Beer Z.W."/>
            <person name="De Vos L."/>
            <person name="Chen L."/>
            <person name="Duong T.A."/>
            <person name="Gao Y."/>
            <person name="Hammerbacher A."/>
            <person name="Kikkert J.R."/>
            <person name="Li Y."/>
            <person name="Li H."/>
            <person name="Li K."/>
            <person name="Li Q."/>
            <person name="Liu X."/>
            <person name="Ma X."/>
            <person name="Naidoo K."/>
            <person name="Pethybridge S.J."/>
            <person name="Sun J."/>
            <person name="Steenkamp E.T."/>
            <person name="van der Nest M.A."/>
            <person name="van Wyk S."/>
            <person name="Wingfield M.J."/>
            <person name="Xiong C."/>
            <person name="Yue Q."/>
            <person name="Zhang X."/>
        </authorList>
    </citation>
    <scope>NUCLEOTIDE SEQUENCE [LARGE SCALE GENOMIC DNA]</scope>
    <source>
        <strain evidence="5 6">DSM 5745</strain>
    </source>
</reference>
<accession>A0A3D8SJT0</accession>
<dbReference type="Pfam" id="PF07727">
    <property type="entry name" value="RVT_2"/>
    <property type="match status" value="1"/>
</dbReference>
<evidence type="ECO:0000313" key="5">
    <source>
        <dbReference type="EMBL" id="RDW86563.1"/>
    </source>
</evidence>
<evidence type="ECO:0000256" key="3">
    <source>
        <dbReference type="SAM" id="MobiDB-lite"/>
    </source>
</evidence>
<dbReference type="Proteomes" id="UP000256690">
    <property type="component" value="Unassembled WGS sequence"/>
</dbReference>
<sequence length="1656" mass="189416">MENLQFLPANARFNAVTLDGPDTWRPWYQITKSMAIGLMIWDYIDPAVDDKDLPPIPVGPRPILRDYCSNIPEEGELQISHLTANEQGRFHIAMEKHLTQKKKHEAPLGTMTAHITSTVSSSHQQLLYGQEHPRAMLQLLVKRHTQSDIARRTEIKAKWREAAIHRGLSTKKQIDNWCNRWVGVFTEARKFNVFTSDQDTDALQDFVYATTTVDKEFSRRLHMAILSEEKKNFTDAVEEFRVFHTLWAVHTAYSKSGRRPMDGTFATLGENDSADEKDENTKDDKKSKKNGKDKDDKSKVTCPACGHPHFITSCWYLNAKRAPKDWEPQEETLQKVKENMRDPTIKKRVLSAFKRSRFNTMTFEIEAEKNDSKDPEKVMMTIAYSLSNSSRYGLYKSVIADSGSSIHVTNDLTKMIDIRDASEDDVVLVGNTVNKIEKFGTLRVSCKGPDGSKRLLKLKNCAYVPGFHTTIVSLDRAVSADLYFSGRKRTLEDSKGTDFCVLERHHGLYTLYYEKFDIDDDEEIKASYAAMETKIRRSATPKTLSGSPKIWHERMGHLNANAVSKLPIFATGIQIDPAPQLSSEEQEEEPLCAPCKLSQFPKQISRVESTRATRPFERIYFDILTFEASWNNMKYASHFLDDATRMRWIVLHAEKNDCQRAVQSLDAYAFRQFGLHIQFLHMDNETSQLSNDFKFVKEQWGLAFETTVPDTPEQNGASERSGGIILQRARALLLAANMPRNLVSEAMKASVYILNRTPTRDEKNKWFVPLQKFRALTGNTRPVNIANVFKFGSLAYWRPKIPDSHKMEPRAAIGYLCGYEEAHNIWRIWNPRAKATRYSVIRARDVVFDEARTYDENDPIHTAGLRYAIPAHVDEKEKEKLVDIPFLIGFENDSPELDDENEPTPEPNDIEMGENEEVENDGPHAEIDAQNEAIPNSPGNLISHDDGNPAISLIPAASPSLASTAANQSSWTHNDYETIPTTPDWVVESEENEEILNSKNDSAGGLPQPENETDENDDGEETPTPLSPEESDLEPHETDIEEGEWDPNPRLLTTQVELDREARYDRLHRKRDPKDPIDEDRPRRRPPPKVFYTELLHRPAKDFTGYYISLHSAISKPPGPLREAPGEAIHRDQLQKEPKNWAELMKHPYKNQFIEAARVEFGTLKELHTFEIVPTPKGKIVIPLTWVFKYKFDAAGYLDKFKARLCARGDLQPSNYADTAAATLAARLFRLMMALVAYFDLDVVQLDVINAFIQSFMDEEVYVETPPGPWRVKGRVFKLNRPLYGLRRSPRIWQKEISSTLLKYGFKPVPEEPCLFVTKYLMVIFFVDDILVMSKRSAKAKKEAANFIEYMERTYKLRNLGEAKWFLNIRIIRDRHNRRIQLLQDSYIDSLQAKYNLTAPSRIPKTPLPTEKLTPAPPDYTPTKQDILLYQQLVGSFLYPTTMTRPDASKAASELAQHMMRPTKTHIEAAKYAIQYLIATKDLGIEYSANTKEIIAMASDASFGDNPNRRSSDGWLMKLFGGPIDWNARKQKTVTTSTTEAELLAVTEGAKNLIWWRRLFNAIKFDPEVELRLLCDNAQTVRLLNSDDPAFTTRLRHVDIHRHWLREKCQNGEIKVDWIETKDQPADGLTKLLSGPRHETFIRQLGLVKIEAIPDA</sequence>
<keyword evidence="1" id="KW-0378">Hydrolase</keyword>
<feature type="compositionally biased region" description="Basic and acidic residues" evidence="3">
    <location>
        <begin position="279"/>
        <end position="299"/>
    </location>
</feature>
<protein>
    <recommendedName>
        <fullName evidence="4">Integrase catalytic domain-containing protein</fullName>
    </recommendedName>
</protein>
<comment type="caution">
    <text evidence="5">The sequence shown here is derived from an EMBL/GenBank/DDBJ whole genome shotgun (WGS) entry which is preliminary data.</text>
</comment>
<organism evidence="5 6">
    <name type="scientific">Aspergillus mulundensis</name>
    <dbReference type="NCBI Taxonomy" id="1810919"/>
    <lineage>
        <taxon>Eukaryota</taxon>
        <taxon>Fungi</taxon>
        <taxon>Dikarya</taxon>
        <taxon>Ascomycota</taxon>
        <taxon>Pezizomycotina</taxon>
        <taxon>Eurotiomycetes</taxon>
        <taxon>Eurotiomycetidae</taxon>
        <taxon>Eurotiales</taxon>
        <taxon>Aspergillaceae</taxon>
        <taxon>Aspergillus</taxon>
        <taxon>Aspergillus subgen. Nidulantes</taxon>
    </lineage>
</organism>
<dbReference type="InterPro" id="IPR043502">
    <property type="entry name" value="DNA/RNA_pol_sf"/>
</dbReference>
<feature type="region of interest" description="Disordered" evidence="3">
    <location>
        <begin position="260"/>
        <end position="299"/>
    </location>
</feature>
<dbReference type="InterPro" id="IPR001584">
    <property type="entry name" value="Integrase_cat-core"/>
</dbReference>
<dbReference type="InterPro" id="IPR054722">
    <property type="entry name" value="PolX-like_BBD"/>
</dbReference>
<dbReference type="SUPFAM" id="SSF53098">
    <property type="entry name" value="Ribonuclease H-like"/>
    <property type="match status" value="1"/>
</dbReference>
<dbReference type="GeneID" id="38113575"/>
<dbReference type="PANTHER" id="PTHR11439">
    <property type="entry name" value="GAG-POL-RELATED RETROTRANSPOSON"/>
    <property type="match status" value="1"/>
</dbReference>
<feature type="domain" description="Integrase catalytic" evidence="4">
    <location>
        <begin position="611"/>
        <end position="777"/>
    </location>
</feature>
<dbReference type="GO" id="GO:0003723">
    <property type="term" value="F:RNA binding"/>
    <property type="evidence" value="ECO:0007669"/>
    <property type="project" value="UniProtKB-KW"/>
</dbReference>
<dbReference type="OrthoDB" id="4501190at2759"/>
<dbReference type="InterPro" id="IPR057670">
    <property type="entry name" value="SH3_retrovirus"/>
</dbReference>
<evidence type="ECO:0000259" key="4">
    <source>
        <dbReference type="PROSITE" id="PS50994"/>
    </source>
</evidence>
<feature type="compositionally biased region" description="Acidic residues" evidence="3">
    <location>
        <begin position="893"/>
        <end position="920"/>
    </location>
</feature>
<dbReference type="Pfam" id="PF25597">
    <property type="entry name" value="SH3_retrovirus"/>
    <property type="match status" value="1"/>
</dbReference>